<comment type="similarity">
    <text evidence="1">Belongs to the zinc-associated anti-sigma factor (ZAS) superfamily. Anti-sigma-W factor family.</text>
</comment>
<dbReference type="Proteomes" id="UP001597399">
    <property type="component" value="Unassembled WGS sequence"/>
</dbReference>
<evidence type="ECO:0000256" key="3">
    <source>
        <dbReference type="SAM" id="Phobius"/>
    </source>
</evidence>
<evidence type="ECO:0000256" key="1">
    <source>
        <dbReference type="ARBA" id="ARBA00024353"/>
    </source>
</evidence>
<keyword evidence="3" id="KW-1133">Transmembrane helix</keyword>
<evidence type="ECO:0000313" key="5">
    <source>
        <dbReference type="EMBL" id="MFD2693438.1"/>
    </source>
</evidence>
<evidence type="ECO:0000256" key="2">
    <source>
        <dbReference type="ARBA" id="ARBA00024438"/>
    </source>
</evidence>
<feature type="transmembrane region" description="Helical" evidence="3">
    <location>
        <begin position="87"/>
        <end position="105"/>
    </location>
</feature>
<dbReference type="InterPro" id="IPR027383">
    <property type="entry name" value="Znf_put"/>
</dbReference>
<name>A0ABW5S1N9_9BACL</name>
<proteinExistence type="inferred from homology"/>
<keyword evidence="6" id="KW-1185">Reference proteome</keyword>
<gene>
    <name evidence="5" type="ORF">ACFSUE_07340</name>
</gene>
<keyword evidence="3" id="KW-0812">Transmembrane</keyword>
<dbReference type="InterPro" id="IPR041916">
    <property type="entry name" value="Anti_sigma_zinc_sf"/>
</dbReference>
<protein>
    <recommendedName>
        <fullName evidence="2">Anti-sigma-W factor RsiW</fullName>
    </recommendedName>
</protein>
<evidence type="ECO:0000259" key="4">
    <source>
        <dbReference type="Pfam" id="PF13490"/>
    </source>
</evidence>
<keyword evidence="3" id="KW-0472">Membrane</keyword>
<organism evidence="5 6">
    <name type="scientific">Sporolactobacillus shoreicorticis</name>
    <dbReference type="NCBI Taxonomy" id="1923877"/>
    <lineage>
        <taxon>Bacteria</taxon>
        <taxon>Bacillati</taxon>
        <taxon>Bacillota</taxon>
        <taxon>Bacilli</taxon>
        <taxon>Bacillales</taxon>
        <taxon>Sporolactobacillaceae</taxon>
        <taxon>Sporolactobacillus</taxon>
    </lineage>
</organism>
<dbReference type="Gene3D" id="1.10.10.1320">
    <property type="entry name" value="Anti-sigma factor, zinc-finger domain"/>
    <property type="match status" value="1"/>
</dbReference>
<feature type="domain" description="Putative zinc-finger" evidence="4">
    <location>
        <begin position="8"/>
        <end position="39"/>
    </location>
</feature>
<reference evidence="6" key="1">
    <citation type="journal article" date="2019" name="Int. J. Syst. Evol. Microbiol.">
        <title>The Global Catalogue of Microorganisms (GCM) 10K type strain sequencing project: providing services to taxonomists for standard genome sequencing and annotation.</title>
        <authorList>
            <consortium name="The Broad Institute Genomics Platform"/>
            <consortium name="The Broad Institute Genome Sequencing Center for Infectious Disease"/>
            <person name="Wu L."/>
            <person name="Ma J."/>
        </authorList>
    </citation>
    <scope>NUCLEOTIDE SEQUENCE [LARGE SCALE GENOMIC DNA]</scope>
    <source>
        <strain evidence="6">TISTR 2466</strain>
    </source>
</reference>
<sequence>MNCVSKKYVSLMNKVLDQEATEQEKQVLFEHLATCAECRVHFNELKESTELLRRLTHPQLPAAFTESVLNQLPPDKRNAIHKWGSRHPVLTTVAICALPMSLVVIGSRRQTRNRNGYALVKVSGDQT</sequence>
<comment type="caution">
    <text evidence="5">The sequence shown here is derived from an EMBL/GenBank/DDBJ whole genome shotgun (WGS) entry which is preliminary data.</text>
</comment>
<dbReference type="EMBL" id="JBHUMQ010000017">
    <property type="protein sequence ID" value="MFD2693438.1"/>
    <property type="molecule type" value="Genomic_DNA"/>
</dbReference>
<evidence type="ECO:0000313" key="6">
    <source>
        <dbReference type="Proteomes" id="UP001597399"/>
    </source>
</evidence>
<dbReference type="RefSeq" id="WP_253060192.1">
    <property type="nucleotide sequence ID" value="NZ_JAMXWM010000005.1"/>
</dbReference>
<accession>A0ABW5S1N9</accession>
<dbReference type="Pfam" id="PF13490">
    <property type="entry name" value="zf-HC2"/>
    <property type="match status" value="1"/>
</dbReference>